<keyword evidence="9" id="KW-0408">Iron</keyword>
<evidence type="ECO:0000256" key="9">
    <source>
        <dbReference type="ARBA" id="ARBA00023004"/>
    </source>
</evidence>
<dbReference type="Proteomes" id="UP000807025">
    <property type="component" value="Unassembled WGS sequence"/>
</dbReference>
<organism evidence="12 13">
    <name type="scientific">Pleurotus eryngii</name>
    <name type="common">Boletus of the steppes</name>
    <dbReference type="NCBI Taxonomy" id="5323"/>
    <lineage>
        <taxon>Eukaryota</taxon>
        <taxon>Fungi</taxon>
        <taxon>Dikarya</taxon>
        <taxon>Basidiomycota</taxon>
        <taxon>Agaricomycotina</taxon>
        <taxon>Agaricomycetes</taxon>
        <taxon>Agaricomycetidae</taxon>
        <taxon>Agaricales</taxon>
        <taxon>Pleurotineae</taxon>
        <taxon>Pleurotaceae</taxon>
        <taxon>Pleurotus</taxon>
    </lineage>
</organism>
<evidence type="ECO:0008006" key="14">
    <source>
        <dbReference type="Google" id="ProtNLM"/>
    </source>
</evidence>
<evidence type="ECO:0000256" key="10">
    <source>
        <dbReference type="ARBA" id="ARBA00023033"/>
    </source>
</evidence>
<comment type="subcellular location">
    <subcellularLocation>
        <location evidence="2">Membrane</location>
        <topology evidence="2">Single-pass membrane protein</topology>
    </subcellularLocation>
</comment>
<keyword evidence="13" id="KW-1185">Reference proteome</keyword>
<dbReference type="SUPFAM" id="SSF48264">
    <property type="entry name" value="Cytochrome P450"/>
    <property type="match status" value="1"/>
</dbReference>
<sequence>MACYPEVQAKAPAEIDQVLRNDQLPVLEDYGNLPYLNALIQELHRFGPIAPSGIPHLASRDTQIHHLLLREMVLSISNSTMDS</sequence>
<evidence type="ECO:0000313" key="13">
    <source>
        <dbReference type="Proteomes" id="UP000807025"/>
    </source>
</evidence>
<evidence type="ECO:0000256" key="7">
    <source>
        <dbReference type="ARBA" id="ARBA00022989"/>
    </source>
</evidence>
<dbReference type="Pfam" id="PF00067">
    <property type="entry name" value="p450"/>
    <property type="match status" value="1"/>
</dbReference>
<dbReference type="InterPro" id="IPR001128">
    <property type="entry name" value="Cyt_P450"/>
</dbReference>
<keyword evidence="8" id="KW-0560">Oxidoreductase</keyword>
<dbReference type="Gene3D" id="1.10.630.10">
    <property type="entry name" value="Cytochrome P450"/>
    <property type="match status" value="1"/>
</dbReference>
<dbReference type="GO" id="GO:0016020">
    <property type="term" value="C:membrane"/>
    <property type="evidence" value="ECO:0007669"/>
    <property type="project" value="UniProtKB-SubCell"/>
</dbReference>
<proteinExistence type="inferred from homology"/>
<dbReference type="InterPro" id="IPR036396">
    <property type="entry name" value="Cyt_P450_sf"/>
</dbReference>
<dbReference type="GO" id="GO:0004497">
    <property type="term" value="F:monooxygenase activity"/>
    <property type="evidence" value="ECO:0007669"/>
    <property type="project" value="UniProtKB-KW"/>
</dbReference>
<name>A0A9P6A2I2_PLEER</name>
<reference evidence="12" key="1">
    <citation type="submission" date="2020-11" db="EMBL/GenBank/DDBJ databases">
        <authorList>
            <consortium name="DOE Joint Genome Institute"/>
            <person name="Ahrendt S."/>
            <person name="Riley R."/>
            <person name="Andreopoulos W."/>
            <person name="Labutti K."/>
            <person name="Pangilinan J."/>
            <person name="Ruiz-Duenas F.J."/>
            <person name="Barrasa J.M."/>
            <person name="Sanchez-Garcia M."/>
            <person name="Camarero S."/>
            <person name="Miyauchi S."/>
            <person name="Serrano A."/>
            <person name="Linde D."/>
            <person name="Babiker R."/>
            <person name="Drula E."/>
            <person name="Ayuso-Fernandez I."/>
            <person name="Pacheco R."/>
            <person name="Padilla G."/>
            <person name="Ferreira P."/>
            <person name="Barriuso J."/>
            <person name="Kellner H."/>
            <person name="Castanera R."/>
            <person name="Alfaro M."/>
            <person name="Ramirez L."/>
            <person name="Pisabarro A.G."/>
            <person name="Kuo A."/>
            <person name="Tritt A."/>
            <person name="Lipzen A."/>
            <person name="He G."/>
            <person name="Yan M."/>
            <person name="Ng V."/>
            <person name="Cullen D."/>
            <person name="Martin F."/>
            <person name="Rosso M.-N."/>
            <person name="Henrissat B."/>
            <person name="Hibbett D."/>
            <person name="Martinez A.T."/>
            <person name="Grigoriev I.V."/>
        </authorList>
    </citation>
    <scope>NUCLEOTIDE SEQUENCE</scope>
    <source>
        <strain evidence="12">ATCC 90797</strain>
    </source>
</reference>
<dbReference type="GO" id="GO:0005506">
    <property type="term" value="F:iron ion binding"/>
    <property type="evidence" value="ECO:0007669"/>
    <property type="project" value="InterPro"/>
</dbReference>
<keyword evidence="4" id="KW-0349">Heme</keyword>
<keyword evidence="10" id="KW-0503">Monooxygenase</keyword>
<keyword evidence="7" id="KW-1133">Transmembrane helix</keyword>
<gene>
    <name evidence="12" type="ORF">BDN71DRAFT_1443728</name>
</gene>
<evidence type="ECO:0000256" key="5">
    <source>
        <dbReference type="ARBA" id="ARBA00022692"/>
    </source>
</evidence>
<keyword evidence="11" id="KW-0472">Membrane</keyword>
<evidence type="ECO:0000256" key="2">
    <source>
        <dbReference type="ARBA" id="ARBA00004167"/>
    </source>
</evidence>
<keyword evidence="6" id="KW-0479">Metal-binding</keyword>
<evidence type="ECO:0000256" key="3">
    <source>
        <dbReference type="ARBA" id="ARBA00010617"/>
    </source>
</evidence>
<evidence type="ECO:0000313" key="12">
    <source>
        <dbReference type="EMBL" id="KAF9498041.1"/>
    </source>
</evidence>
<comment type="caution">
    <text evidence="12">The sequence shown here is derived from an EMBL/GenBank/DDBJ whole genome shotgun (WGS) entry which is preliminary data.</text>
</comment>
<accession>A0A9P6A2I2</accession>
<evidence type="ECO:0000256" key="6">
    <source>
        <dbReference type="ARBA" id="ARBA00022723"/>
    </source>
</evidence>
<protein>
    <recommendedName>
        <fullName evidence="14">Cytochrome P450</fullName>
    </recommendedName>
</protein>
<dbReference type="PANTHER" id="PTHR46300">
    <property type="entry name" value="P450, PUTATIVE (EUROFUNG)-RELATED-RELATED"/>
    <property type="match status" value="1"/>
</dbReference>
<comment type="similarity">
    <text evidence="3">Belongs to the cytochrome P450 family.</text>
</comment>
<dbReference type="InterPro" id="IPR050364">
    <property type="entry name" value="Cytochrome_P450_fung"/>
</dbReference>
<keyword evidence="5" id="KW-0812">Transmembrane</keyword>
<comment type="cofactor">
    <cofactor evidence="1">
        <name>heme</name>
        <dbReference type="ChEBI" id="CHEBI:30413"/>
    </cofactor>
</comment>
<evidence type="ECO:0000256" key="1">
    <source>
        <dbReference type="ARBA" id="ARBA00001971"/>
    </source>
</evidence>
<dbReference type="GO" id="GO:0016705">
    <property type="term" value="F:oxidoreductase activity, acting on paired donors, with incorporation or reduction of molecular oxygen"/>
    <property type="evidence" value="ECO:0007669"/>
    <property type="project" value="InterPro"/>
</dbReference>
<dbReference type="AlphaFoldDB" id="A0A9P6A2I2"/>
<dbReference type="OrthoDB" id="2789670at2759"/>
<dbReference type="EMBL" id="MU154539">
    <property type="protein sequence ID" value="KAF9498041.1"/>
    <property type="molecule type" value="Genomic_DNA"/>
</dbReference>
<evidence type="ECO:0000256" key="4">
    <source>
        <dbReference type="ARBA" id="ARBA00022617"/>
    </source>
</evidence>
<evidence type="ECO:0000256" key="11">
    <source>
        <dbReference type="ARBA" id="ARBA00023136"/>
    </source>
</evidence>
<dbReference type="GO" id="GO:0020037">
    <property type="term" value="F:heme binding"/>
    <property type="evidence" value="ECO:0007669"/>
    <property type="project" value="InterPro"/>
</dbReference>
<dbReference type="PANTHER" id="PTHR46300:SF2">
    <property type="entry name" value="CYTOCHROME P450 MONOOXYGENASE ALNH-RELATED"/>
    <property type="match status" value="1"/>
</dbReference>
<evidence type="ECO:0000256" key="8">
    <source>
        <dbReference type="ARBA" id="ARBA00023002"/>
    </source>
</evidence>